<feature type="transmembrane region" description="Helical" evidence="1">
    <location>
        <begin position="12"/>
        <end position="35"/>
    </location>
</feature>
<accession>I4YKK6</accession>
<dbReference type="EMBL" id="JH660647">
    <property type="protein sequence ID" value="EIM24498.1"/>
    <property type="molecule type" value="Genomic_DNA"/>
</dbReference>
<keyword evidence="1" id="KW-0812">Transmembrane</keyword>
<proteinExistence type="predicted"/>
<sequence>MHPFHHDRWTLALDAFLLVGASAGLGSLLVALATLP</sequence>
<dbReference type="HOGENOM" id="CLU_3357095_0_0_5"/>
<reference evidence="2 3" key="1">
    <citation type="submission" date="2012-02" db="EMBL/GenBank/DDBJ databases">
        <title>Improved High-Quality Draft sequence of Microvirga sp. WSM3557.</title>
        <authorList>
            <consortium name="US DOE Joint Genome Institute"/>
            <person name="Lucas S."/>
            <person name="Han J."/>
            <person name="Lapidus A."/>
            <person name="Cheng J.-F."/>
            <person name="Goodwin L."/>
            <person name="Pitluck S."/>
            <person name="Peters L."/>
            <person name="Zhang X."/>
            <person name="Detter J.C."/>
            <person name="Han C."/>
            <person name="Tapia R."/>
            <person name="Land M."/>
            <person name="Hauser L."/>
            <person name="Kyrpides N."/>
            <person name="Ivanova N."/>
            <person name="Pagani I."/>
            <person name="Brau L."/>
            <person name="Yates R."/>
            <person name="O'Hara G."/>
            <person name="Rui T."/>
            <person name="Howieson J."/>
            <person name="Reeve W."/>
            <person name="Woyke T."/>
        </authorList>
    </citation>
    <scope>NUCLEOTIDE SEQUENCE [LARGE SCALE GENOMIC DNA]</scope>
    <source>
        <strain evidence="2 3">WSM3557</strain>
    </source>
</reference>
<keyword evidence="3" id="KW-1185">Reference proteome</keyword>
<keyword evidence="1" id="KW-0472">Membrane</keyword>
<evidence type="ECO:0000313" key="2">
    <source>
        <dbReference type="EMBL" id="EIM24498.1"/>
    </source>
</evidence>
<gene>
    <name evidence="2" type="ORF">MicloDRAFT_00052110</name>
</gene>
<protein>
    <submittedName>
        <fullName evidence="2">Uncharacterized protein</fullName>
    </submittedName>
</protein>
<keyword evidence="1" id="KW-1133">Transmembrane helix</keyword>
<evidence type="ECO:0000256" key="1">
    <source>
        <dbReference type="SAM" id="Phobius"/>
    </source>
</evidence>
<dbReference type="Proteomes" id="UP000003947">
    <property type="component" value="Unassembled WGS sequence"/>
</dbReference>
<evidence type="ECO:0000313" key="3">
    <source>
        <dbReference type="Proteomes" id="UP000003947"/>
    </source>
</evidence>
<name>I4YKK6_9HYPH</name>
<organism evidence="2 3">
    <name type="scientific">Microvirga lotononidis</name>
    <dbReference type="NCBI Taxonomy" id="864069"/>
    <lineage>
        <taxon>Bacteria</taxon>
        <taxon>Pseudomonadati</taxon>
        <taxon>Pseudomonadota</taxon>
        <taxon>Alphaproteobacteria</taxon>
        <taxon>Hyphomicrobiales</taxon>
        <taxon>Methylobacteriaceae</taxon>
        <taxon>Microvirga</taxon>
    </lineage>
</organism>
<dbReference type="AlphaFoldDB" id="I4YKK6"/>
<dbReference type="PATRIC" id="fig|864069.3.peg.5607"/>